<accession>A0AAW3FE63</accession>
<name>A0AAW3FE63_9BACT</name>
<comment type="caution">
    <text evidence="2">The sequence shown here is derived from an EMBL/GenBank/DDBJ whole genome shotgun (WGS) entry which is preliminary data.</text>
</comment>
<protein>
    <recommendedName>
        <fullName evidence="4">Histidine kinase</fullName>
    </recommendedName>
</protein>
<dbReference type="Proteomes" id="UP000029533">
    <property type="component" value="Unassembled WGS sequence"/>
</dbReference>
<sequence length="90" mass="10725">MIFFLNLLMFILISLAFVFMAICIPNEYTKINKRIDNLFANQRTMYKYHLLSLLAQMRNSKTLAIMQEDYEIANSIQKNIETIENEIERL</sequence>
<evidence type="ECO:0008006" key="4">
    <source>
        <dbReference type="Google" id="ProtNLM"/>
    </source>
</evidence>
<evidence type="ECO:0000256" key="1">
    <source>
        <dbReference type="SAM" id="Phobius"/>
    </source>
</evidence>
<organism evidence="2 3">
    <name type="scientific">Prevotella histicola JCM 15637 = DNF00424</name>
    <dbReference type="NCBI Taxonomy" id="1236504"/>
    <lineage>
        <taxon>Bacteria</taxon>
        <taxon>Pseudomonadati</taxon>
        <taxon>Bacteroidota</taxon>
        <taxon>Bacteroidia</taxon>
        <taxon>Bacteroidales</taxon>
        <taxon>Prevotellaceae</taxon>
        <taxon>Prevotella</taxon>
    </lineage>
</organism>
<keyword evidence="1" id="KW-0472">Membrane</keyword>
<proteinExistence type="predicted"/>
<evidence type="ECO:0000313" key="2">
    <source>
        <dbReference type="EMBL" id="KGF24886.1"/>
    </source>
</evidence>
<gene>
    <name evidence="2" type="ORF">HMPREF2132_11395</name>
</gene>
<keyword evidence="1" id="KW-1133">Transmembrane helix</keyword>
<dbReference type="EMBL" id="JRNJ01000104">
    <property type="protein sequence ID" value="KGF24886.1"/>
    <property type="molecule type" value="Genomic_DNA"/>
</dbReference>
<reference evidence="2 3" key="1">
    <citation type="submission" date="2014-07" db="EMBL/GenBank/DDBJ databases">
        <authorList>
            <person name="McCorrison J."/>
            <person name="Sanka R."/>
            <person name="Torralba M."/>
            <person name="Gillis M."/>
            <person name="Haft D.H."/>
            <person name="Methe B."/>
            <person name="Sutton G."/>
            <person name="Nelson K.E."/>
        </authorList>
    </citation>
    <scope>NUCLEOTIDE SEQUENCE [LARGE SCALE GENOMIC DNA]</scope>
    <source>
        <strain evidence="2 3">DNF00424</strain>
    </source>
</reference>
<keyword evidence="1" id="KW-0812">Transmembrane</keyword>
<evidence type="ECO:0000313" key="3">
    <source>
        <dbReference type="Proteomes" id="UP000029533"/>
    </source>
</evidence>
<dbReference type="AlphaFoldDB" id="A0AAW3FE63"/>
<feature type="transmembrane region" description="Helical" evidence="1">
    <location>
        <begin position="6"/>
        <end position="24"/>
    </location>
</feature>